<dbReference type="Gene3D" id="1.25.40.10">
    <property type="entry name" value="Tetratricopeptide repeat domain"/>
    <property type="match status" value="1"/>
</dbReference>
<keyword evidence="3 5" id="KW-0862">Zinc</keyword>
<evidence type="ECO:0000256" key="2">
    <source>
        <dbReference type="ARBA" id="ARBA00022771"/>
    </source>
</evidence>
<dbReference type="SMART" id="SM00028">
    <property type="entry name" value="TPR"/>
    <property type="match status" value="3"/>
</dbReference>
<dbReference type="Proteomes" id="UP000812440">
    <property type="component" value="Chromosome 9"/>
</dbReference>
<feature type="domain" description="C3H1-type" evidence="6">
    <location>
        <begin position="744"/>
        <end position="772"/>
    </location>
</feature>
<reference evidence="7" key="1">
    <citation type="thesis" date="2020" institute="ProQuest LLC" country="789 East Eisenhower Parkway, Ann Arbor, MI, USA">
        <title>Comparative Genomics and Chromosome Evolution.</title>
        <authorList>
            <person name="Mudd A.B."/>
        </authorList>
    </citation>
    <scope>NUCLEOTIDE SEQUENCE</scope>
    <source>
        <strain evidence="7">Female2</strain>
        <tissue evidence="7">Blood</tissue>
    </source>
</reference>
<dbReference type="GO" id="GO:0035196">
    <property type="term" value="P:miRNA processing"/>
    <property type="evidence" value="ECO:0007669"/>
    <property type="project" value="TreeGrafter"/>
</dbReference>
<feature type="domain" description="C3H1-type" evidence="6">
    <location>
        <begin position="605"/>
        <end position="632"/>
    </location>
</feature>
<evidence type="ECO:0000256" key="5">
    <source>
        <dbReference type="PROSITE-ProRule" id="PRU00723"/>
    </source>
</evidence>
<feature type="domain" description="C3H1-type" evidence="6">
    <location>
        <begin position="872"/>
        <end position="899"/>
    </location>
</feature>
<keyword evidence="8" id="KW-1185">Reference proteome</keyword>
<keyword evidence="2 5" id="KW-0863">Zinc-finger</keyword>
<dbReference type="PROSITE" id="PS50103">
    <property type="entry name" value="ZF_C3H1"/>
    <property type="match status" value="3"/>
</dbReference>
<evidence type="ECO:0000259" key="6">
    <source>
        <dbReference type="PROSITE" id="PS50103"/>
    </source>
</evidence>
<organism evidence="7 8">
    <name type="scientific">Hymenochirus boettgeri</name>
    <name type="common">Congo dwarf clawed frog</name>
    <dbReference type="NCBI Taxonomy" id="247094"/>
    <lineage>
        <taxon>Eukaryota</taxon>
        <taxon>Metazoa</taxon>
        <taxon>Chordata</taxon>
        <taxon>Craniata</taxon>
        <taxon>Vertebrata</taxon>
        <taxon>Euteleostomi</taxon>
        <taxon>Amphibia</taxon>
        <taxon>Batrachia</taxon>
        <taxon>Anura</taxon>
        <taxon>Pipoidea</taxon>
        <taxon>Pipidae</taxon>
        <taxon>Pipinae</taxon>
        <taxon>Hymenochirus</taxon>
    </lineage>
</organism>
<dbReference type="EMBL" id="JAACNH010000009">
    <property type="protein sequence ID" value="KAG8432926.1"/>
    <property type="molecule type" value="Genomic_DNA"/>
</dbReference>
<dbReference type="SUPFAM" id="SSF57667">
    <property type="entry name" value="beta-beta-alpha zinc fingers"/>
    <property type="match status" value="1"/>
</dbReference>
<evidence type="ECO:0000256" key="4">
    <source>
        <dbReference type="PROSITE-ProRule" id="PRU00339"/>
    </source>
</evidence>
<gene>
    <name evidence="7" type="ORF">GDO86_017262</name>
</gene>
<dbReference type="InterPro" id="IPR039691">
    <property type="entry name" value="ZC3H7A/B"/>
</dbReference>
<proteinExistence type="predicted"/>
<protein>
    <recommendedName>
        <fullName evidence="6">C3H1-type domain-containing protein</fullName>
    </recommendedName>
</protein>
<dbReference type="AlphaFoldDB" id="A0A8T2IRX5"/>
<feature type="zinc finger region" description="C3H1-type" evidence="5">
    <location>
        <begin position="605"/>
        <end position="632"/>
    </location>
</feature>
<feature type="repeat" description="TPR" evidence="4">
    <location>
        <begin position="89"/>
        <end position="122"/>
    </location>
</feature>
<evidence type="ECO:0000313" key="8">
    <source>
        <dbReference type="Proteomes" id="UP000812440"/>
    </source>
</evidence>
<keyword evidence="4" id="KW-0802">TPR repeat</keyword>
<dbReference type="InterPro" id="IPR011990">
    <property type="entry name" value="TPR-like_helical_dom_sf"/>
</dbReference>
<dbReference type="PANTHER" id="PTHR14928:SF13">
    <property type="entry name" value="ZINC FINGER CCCH DOMAIN-CONTAINING PROTEIN 7A"/>
    <property type="match status" value="1"/>
</dbReference>
<dbReference type="InterPro" id="IPR036855">
    <property type="entry name" value="Znf_CCCH_sf"/>
</dbReference>
<keyword evidence="1 5" id="KW-0479">Metal-binding</keyword>
<dbReference type="Gene3D" id="3.30.1370.210">
    <property type="match status" value="1"/>
</dbReference>
<comment type="caution">
    <text evidence="7">The sequence shown here is derived from an EMBL/GenBank/DDBJ whole genome shotgun (WGS) entry which is preliminary data.</text>
</comment>
<accession>A0A8T2IRX5</accession>
<dbReference type="InterPro" id="IPR036236">
    <property type="entry name" value="Znf_C2H2_sf"/>
</dbReference>
<evidence type="ECO:0000313" key="7">
    <source>
        <dbReference type="EMBL" id="KAG8432926.1"/>
    </source>
</evidence>
<feature type="zinc finger region" description="C3H1-type" evidence="5">
    <location>
        <begin position="872"/>
        <end position="899"/>
    </location>
</feature>
<name>A0A8T2IRX5_9PIPI</name>
<dbReference type="SUPFAM" id="SSF48452">
    <property type="entry name" value="TPR-like"/>
    <property type="match status" value="1"/>
</dbReference>
<sequence>MSLISNSRSIRQEDIQKGLQFIQSSLPYLGSQEEYEIFLKKLVVDLFNEGNDLYREGCFKDSLSQYSEALSIAEYASSDEICIPSKTWERLYVNRAASYLEMSFYEDALKDCAEVLRLNENNLRALYRKSKALFMLESYKEAYDAVAKCSLIAPQDESVVKLAQHIAVKLGLKIRKAYVRAKTGLTLTPEEETESLDCLAEQIEPDLPVFCSEKPVSSYSPLSIATDTFSETATSSSTSLSPKVYAEVGTFPSAIASNGAASPFSIACINYGDADILGDELDKFLDLMPESNDLKKSDSILGLLPSSELANSSLKTAPIYTGFTIPDQYPQTLIPSLDRLTMSSASDYQGQMNGTSKVIATDTSSFSGKGTAFLFRTNSPDISNANLKASFPDPLINGVPSFSHSIPITKDINPLEDTHDFRQACQMCFTKPVLGIGHIFTPGLNHKCKKDIIICRIKNSTDVSWKKIRPRPKNQYLGPFFLCKDISQGNECSYPNCTFAYSQEEIDVWTQERMGTFCREALFGGKVKTSLTIPHLLQEYQGTFVFICGKCFDHKPRIISKENKDNGFFCSHPGFKHVFQEAKCLVHIKLGLTVKYSKIRPYEANFALDLCRHEVRYGCLREDGCFYAHSLVELRVWVIQKETGISLDAIVQESVKCSAVETCTPESQALNSSNNIGSPNAKIKFVCGQCWRNGQVIEADKNKKYCSAKARHQWSKDHRIVLVMSNERKKWISIRPYPAKKQAPLQFEMCNHIASGKKCQYIGNCSFAHSPEEKEIWTYMKEIGVQDMEQLYEMLMKKETSGKGDVASAQVNKQIHLPTDYAETTVDFHCWLCGKNCNSERQWKMHISSDKHKEKVFNCEEDQHIWQHRFPTGKFIICERYVSGKCTEGEECNFAHGNAELKEWLERTQVLRQKLSKARKDKLISPDDNDFGKYSFLINDLN</sequence>
<dbReference type="GO" id="GO:0035198">
    <property type="term" value="F:miRNA binding"/>
    <property type="evidence" value="ECO:0007669"/>
    <property type="project" value="InterPro"/>
</dbReference>
<dbReference type="InterPro" id="IPR000571">
    <property type="entry name" value="Znf_CCCH"/>
</dbReference>
<dbReference type="SUPFAM" id="SSF90229">
    <property type="entry name" value="CCCH zinc finger"/>
    <property type="match status" value="2"/>
</dbReference>
<dbReference type="PANTHER" id="PTHR14928">
    <property type="entry name" value="MICRO-RNA BINDING ZINC FINGER CCCH DOMAIN-CONTAINING PROTEIN 7"/>
    <property type="match status" value="1"/>
</dbReference>
<dbReference type="InterPro" id="IPR019734">
    <property type="entry name" value="TPR_rpt"/>
</dbReference>
<dbReference type="OrthoDB" id="433738at2759"/>
<feature type="zinc finger region" description="C3H1-type" evidence="5">
    <location>
        <begin position="744"/>
        <end position="772"/>
    </location>
</feature>
<dbReference type="SMART" id="SM00356">
    <property type="entry name" value="ZnF_C3H1"/>
    <property type="match status" value="3"/>
</dbReference>
<dbReference type="GO" id="GO:0008270">
    <property type="term" value="F:zinc ion binding"/>
    <property type="evidence" value="ECO:0007669"/>
    <property type="project" value="UniProtKB-KW"/>
</dbReference>
<evidence type="ECO:0000256" key="1">
    <source>
        <dbReference type="ARBA" id="ARBA00022723"/>
    </source>
</evidence>
<evidence type="ECO:0000256" key="3">
    <source>
        <dbReference type="ARBA" id="ARBA00022833"/>
    </source>
</evidence>
<dbReference type="Gene3D" id="3.30.160.60">
    <property type="entry name" value="Classic Zinc Finger"/>
    <property type="match status" value="1"/>
</dbReference>
<dbReference type="PROSITE" id="PS50005">
    <property type="entry name" value="TPR"/>
    <property type="match status" value="1"/>
</dbReference>